<evidence type="ECO:0000313" key="1">
    <source>
        <dbReference type="EMBL" id="VDC93127.1"/>
    </source>
</evidence>
<accession>A0A3P6AP15</accession>
<dbReference type="AlphaFoldDB" id="A0A3P6AP15"/>
<protein>
    <submittedName>
        <fullName evidence="1">Uncharacterized protein</fullName>
    </submittedName>
</protein>
<organism evidence="1">
    <name type="scientific">Brassica oleracea</name>
    <name type="common">Wild cabbage</name>
    <dbReference type="NCBI Taxonomy" id="3712"/>
    <lineage>
        <taxon>Eukaryota</taxon>
        <taxon>Viridiplantae</taxon>
        <taxon>Streptophyta</taxon>
        <taxon>Embryophyta</taxon>
        <taxon>Tracheophyta</taxon>
        <taxon>Spermatophyta</taxon>
        <taxon>Magnoliopsida</taxon>
        <taxon>eudicotyledons</taxon>
        <taxon>Gunneridae</taxon>
        <taxon>Pentapetalae</taxon>
        <taxon>rosids</taxon>
        <taxon>malvids</taxon>
        <taxon>Brassicales</taxon>
        <taxon>Brassicaceae</taxon>
        <taxon>Brassiceae</taxon>
        <taxon>Brassica</taxon>
    </lineage>
</organism>
<sequence>MSLLKKKTKGLFVQIDDSGNTEENYPSFRLYKGTQTVKDGLRR</sequence>
<gene>
    <name evidence="1" type="ORF">BOLC3T16680H</name>
</gene>
<reference evidence="1" key="1">
    <citation type="submission" date="2018-11" db="EMBL/GenBank/DDBJ databases">
        <authorList>
            <consortium name="Genoscope - CEA"/>
            <person name="William W."/>
        </authorList>
    </citation>
    <scope>NUCLEOTIDE SEQUENCE</scope>
</reference>
<dbReference type="EMBL" id="LR031872">
    <property type="protein sequence ID" value="VDC93127.1"/>
    <property type="molecule type" value="Genomic_DNA"/>
</dbReference>
<name>A0A3P6AP15_BRAOL</name>
<proteinExistence type="predicted"/>